<dbReference type="InterPro" id="IPR003439">
    <property type="entry name" value="ABC_transporter-like_ATP-bd"/>
</dbReference>
<evidence type="ECO:0000259" key="5">
    <source>
        <dbReference type="PROSITE" id="PS50893"/>
    </source>
</evidence>
<dbReference type="Pfam" id="PF00005">
    <property type="entry name" value="ABC_tran"/>
    <property type="match status" value="1"/>
</dbReference>
<dbReference type="Proteomes" id="UP000070467">
    <property type="component" value="Unassembled WGS sequence"/>
</dbReference>
<dbReference type="PROSITE" id="PS00211">
    <property type="entry name" value="ABC_TRANSPORTER_1"/>
    <property type="match status" value="1"/>
</dbReference>
<dbReference type="PANTHER" id="PTHR42734:SF17">
    <property type="entry name" value="METAL TRANSPORT SYSTEM ATP-BINDING PROTEIN TM_0124-RELATED"/>
    <property type="match status" value="1"/>
</dbReference>
<evidence type="ECO:0000256" key="4">
    <source>
        <dbReference type="ARBA" id="ARBA00022840"/>
    </source>
</evidence>
<comment type="caution">
    <text evidence="6">The sequence shown here is derived from an EMBL/GenBank/DDBJ whole genome shotgun (WGS) entry which is preliminary data.</text>
</comment>
<evidence type="ECO:0000313" key="7">
    <source>
        <dbReference type="Proteomes" id="UP000070467"/>
    </source>
</evidence>
<gene>
    <name evidence="6" type="ORF">HMPREF1871_00147</name>
</gene>
<evidence type="ECO:0000313" key="6">
    <source>
        <dbReference type="EMBL" id="KXB58904.1"/>
    </source>
</evidence>
<evidence type="ECO:0000256" key="3">
    <source>
        <dbReference type="ARBA" id="ARBA00022741"/>
    </source>
</evidence>
<evidence type="ECO:0000256" key="2">
    <source>
        <dbReference type="ARBA" id="ARBA00022448"/>
    </source>
</evidence>
<keyword evidence="2" id="KW-0813">Transport</keyword>
<reference evidence="6 7" key="1">
    <citation type="submission" date="2016-01" db="EMBL/GenBank/DDBJ databases">
        <authorList>
            <person name="Mitreva M."/>
            <person name="Pepin K.H."/>
            <person name="Mihindukulasuriya K.A."/>
            <person name="Fulton R."/>
            <person name="Fronick C."/>
            <person name="O'Laughlin M."/>
            <person name="Miner T."/>
            <person name="Herter B."/>
            <person name="Rosa B.A."/>
            <person name="Cordes M."/>
            <person name="Tomlinson C."/>
            <person name="Wollam A."/>
            <person name="Palsikar V.B."/>
            <person name="Mardis E.R."/>
            <person name="Wilson R.K."/>
        </authorList>
    </citation>
    <scope>NUCLEOTIDE SEQUENCE [LARGE SCALE GENOMIC DNA]</scope>
    <source>
        <strain evidence="6 7">KA00071</strain>
    </source>
</reference>
<dbReference type="RefSeq" id="WP_066128636.1">
    <property type="nucleotide sequence ID" value="NZ_KQ959856.1"/>
</dbReference>
<comment type="similarity">
    <text evidence="1">Belongs to the ABC transporter superfamily.</text>
</comment>
<dbReference type="InterPro" id="IPR003593">
    <property type="entry name" value="AAA+_ATPase"/>
</dbReference>
<proteinExistence type="inferred from homology"/>
<organism evidence="6 7">
    <name type="scientific">Gemelliphila asaccharolytica</name>
    <dbReference type="NCBI Taxonomy" id="502393"/>
    <lineage>
        <taxon>Bacteria</taxon>
        <taxon>Bacillati</taxon>
        <taxon>Bacillota</taxon>
        <taxon>Bacilli</taxon>
        <taxon>Bacillales</taxon>
        <taxon>Gemellaceae</taxon>
        <taxon>Gemelliphila</taxon>
    </lineage>
</organism>
<accession>A0ABR5TNC6</accession>
<dbReference type="InterPro" id="IPR017871">
    <property type="entry name" value="ABC_transporter-like_CS"/>
</dbReference>
<dbReference type="GO" id="GO:0005524">
    <property type="term" value="F:ATP binding"/>
    <property type="evidence" value="ECO:0007669"/>
    <property type="project" value="UniProtKB-KW"/>
</dbReference>
<sequence>MIIKVKNISKYFSDSNFKIENLSFNVNDNEVLGIIGPNGCGKSTILKIINALIKFDAGEIIYNDKEVSKMNKFEKRIMKKDVSYIFQNSNLLETKTVFYHLSLIYKLNKEPINKEKIDNILKFMNIYDFKNTTCKNLSGGQKQRVAIAMSILQNPKVILCDEISSSLDTDSEKEVFDLLMKLKKTLNISIIIVSHNLAILKNFCDRVILMDKSKIRDIIIPVKPKENDYNKDYFNYLKEFLLND</sequence>
<dbReference type="SUPFAM" id="SSF52540">
    <property type="entry name" value="P-loop containing nucleoside triphosphate hydrolases"/>
    <property type="match status" value="1"/>
</dbReference>
<keyword evidence="7" id="KW-1185">Reference proteome</keyword>
<protein>
    <submittedName>
        <fullName evidence="6">ABC transporter, ATP-binding protein</fullName>
    </submittedName>
</protein>
<evidence type="ECO:0000256" key="1">
    <source>
        <dbReference type="ARBA" id="ARBA00005417"/>
    </source>
</evidence>
<keyword evidence="3" id="KW-0547">Nucleotide-binding</keyword>
<dbReference type="Gene3D" id="3.40.50.300">
    <property type="entry name" value="P-loop containing nucleotide triphosphate hydrolases"/>
    <property type="match status" value="1"/>
</dbReference>
<dbReference type="InterPro" id="IPR027417">
    <property type="entry name" value="P-loop_NTPase"/>
</dbReference>
<dbReference type="EMBL" id="LSDB01000003">
    <property type="protein sequence ID" value="KXB58904.1"/>
    <property type="molecule type" value="Genomic_DNA"/>
</dbReference>
<feature type="domain" description="ABC transporter" evidence="5">
    <location>
        <begin position="3"/>
        <end position="237"/>
    </location>
</feature>
<dbReference type="PROSITE" id="PS50893">
    <property type="entry name" value="ABC_TRANSPORTER_2"/>
    <property type="match status" value="1"/>
</dbReference>
<dbReference type="SMART" id="SM00382">
    <property type="entry name" value="AAA"/>
    <property type="match status" value="1"/>
</dbReference>
<keyword evidence="4 6" id="KW-0067">ATP-binding</keyword>
<name>A0ABR5TNC6_9BACL</name>
<dbReference type="PANTHER" id="PTHR42734">
    <property type="entry name" value="METAL TRANSPORT SYSTEM ATP-BINDING PROTEIN TM_0124-RELATED"/>
    <property type="match status" value="1"/>
</dbReference>
<dbReference type="InterPro" id="IPR050153">
    <property type="entry name" value="Metal_Ion_Import_ABC"/>
</dbReference>